<sequence>MAKKTKKGYLWIFDQQDKWDEAASDKISQLEEAQAAHLDWFDRHSTVSELLALRRPNSKRRHDSISSATATATTTAAASQIVPNEDVVKESSELMDAESMDDKQTEDIVKLVGIQSIGTNKLAVDKVIVKRLMEDDPAHQTATPKVNAIENQPKNVPKTNTIVIPPSKVKPAAIMKAYTIPKAQPEKSKGRSFVDDYDEEDDQVQIVVSARKSNAAPKEKPPRPTVFPTRPEPQVSKSTPTKTISLTAHDRPFSSTTNASSYRSAFMNRLFKTSRPSLKKAALPSASLSTSSSTAATGNTATDATSPNNKRDSYSYHPTIITKRSSTASVRSISSSIHSTPIQASDIMPEPRFKRFKALQKLNQDPPAAAAEQVTHDLSTVEEVDESSKSQSQIIRENQQGLQESQQGSQENQQGPQENQQNQNESQSQTSLENAAAFVIPAWGEGDNLCNQLEKQASTDFYDFFGRFQSVDLKGKY</sequence>
<evidence type="ECO:0000313" key="10">
    <source>
        <dbReference type="Proteomes" id="UP000053815"/>
    </source>
</evidence>
<feature type="compositionally biased region" description="Low complexity" evidence="7">
    <location>
        <begin position="397"/>
        <end position="432"/>
    </location>
</feature>
<dbReference type="AlphaFoldDB" id="A0A0C9M3R1"/>
<evidence type="ECO:0000256" key="5">
    <source>
        <dbReference type="ARBA" id="ARBA00023212"/>
    </source>
</evidence>
<dbReference type="InterPro" id="IPR005635">
    <property type="entry name" value="Inner_centromere_prot_ARK-bd"/>
</dbReference>
<organism evidence="9">
    <name type="scientific">Mucor ambiguus</name>
    <dbReference type="NCBI Taxonomy" id="91626"/>
    <lineage>
        <taxon>Eukaryota</taxon>
        <taxon>Fungi</taxon>
        <taxon>Fungi incertae sedis</taxon>
        <taxon>Mucoromycota</taxon>
        <taxon>Mucoromycotina</taxon>
        <taxon>Mucoromycetes</taxon>
        <taxon>Mucorales</taxon>
        <taxon>Mucorineae</taxon>
        <taxon>Mucoraceae</taxon>
        <taxon>Mucor</taxon>
    </lineage>
</organism>
<dbReference type="GO" id="GO:0005819">
    <property type="term" value="C:spindle"/>
    <property type="evidence" value="ECO:0007669"/>
    <property type="project" value="UniProtKB-SubCell"/>
</dbReference>
<dbReference type="EMBL" id="DF836334">
    <property type="protein sequence ID" value="GAN03681.1"/>
    <property type="molecule type" value="Genomic_DNA"/>
</dbReference>
<comment type="subcellular location">
    <subcellularLocation>
        <location evidence="2">Cytoplasm</location>
        <location evidence="2">Cytoskeleton</location>
        <location evidence="2">Spindle</location>
    </subcellularLocation>
    <subcellularLocation>
        <location evidence="1">Nucleus</location>
    </subcellularLocation>
</comment>
<keyword evidence="6" id="KW-0539">Nucleus</keyword>
<evidence type="ECO:0000259" key="8">
    <source>
        <dbReference type="Pfam" id="PF03941"/>
    </source>
</evidence>
<keyword evidence="10" id="KW-1185">Reference proteome</keyword>
<feature type="compositionally biased region" description="Low complexity" evidence="7">
    <location>
        <begin position="282"/>
        <end position="306"/>
    </location>
</feature>
<evidence type="ECO:0000256" key="3">
    <source>
        <dbReference type="ARBA" id="ARBA00010042"/>
    </source>
</evidence>
<evidence type="ECO:0000256" key="7">
    <source>
        <dbReference type="SAM" id="MobiDB-lite"/>
    </source>
</evidence>
<dbReference type="STRING" id="91626.A0A0C9M3R1"/>
<evidence type="ECO:0000313" key="9">
    <source>
        <dbReference type="EMBL" id="GAN03681.1"/>
    </source>
</evidence>
<protein>
    <recommendedName>
        <fullName evidence="8">Inner centromere protein ARK-binding domain-containing protein</fullName>
    </recommendedName>
</protein>
<accession>A0A0C9M3R1</accession>
<feature type="compositionally biased region" description="Low complexity" evidence="7">
    <location>
        <begin position="324"/>
        <end position="340"/>
    </location>
</feature>
<feature type="region of interest" description="Disordered" evidence="7">
    <location>
        <begin position="379"/>
        <end position="432"/>
    </location>
</feature>
<feature type="compositionally biased region" description="Polar residues" evidence="7">
    <location>
        <begin position="235"/>
        <end position="246"/>
    </location>
</feature>
<name>A0A0C9M3R1_9FUNG</name>
<dbReference type="GO" id="GO:0005634">
    <property type="term" value="C:nucleus"/>
    <property type="evidence" value="ECO:0007669"/>
    <property type="project" value="UniProtKB-SubCell"/>
</dbReference>
<feature type="domain" description="Inner centromere protein ARK-binding" evidence="8">
    <location>
        <begin position="429"/>
        <end position="473"/>
    </location>
</feature>
<evidence type="ECO:0000256" key="2">
    <source>
        <dbReference type="ARBA" id="ARBA00004186"/>
    </source>
</evidence>
<feature type="region of interest" description="Disordered" evidence="7">
    <location>
        <begin position="57"/>
        <end position="78"/>
    </location>
</feature>
<feature type="region of interest" description="Disordered" evidence="7">
    <location>
        <begin position="282"/>
        <end position="349"/>
    </location>
</feature>
<dbReference type="Proteomes" id="UP000053815">
    <property type="component" value="Unassembled WGS sequence"/>
</dbReference>
<reference evidence="9" key="1">
    <citation type="submission" date="2014-09" db="EMBL/GenBank/DDBJ databases">
        <title>Draft genome sequence of an oleaginous Mucoromycotina fungus Mucor ambiguus NBRC6742.</title>
        <authorList>
            <person name="Takeda I."/>
            <person name="Yamane N."/>
            <person name="Morita T."/>
            <person name="Tamano K."/>
            <person name="Machida M."/>
            <person name="Baker S."/>
            <person name="Koike H."/>
        </authorList>
    </citation>
    <scope>NUCLEOTIDE SEQUENCE</scope>
    <source>
        <strain evidence="9">NBRC 6742</strain>
    </source>
</reference>
<feature type="compositionally biased region" description="Low complexity" evidence="7">
    <location>
        <begin position="66"/>
        <end position="78"/>
    </location>
</feature>
<comment type="similarity">
    <text evidence="3">Belongs to the INCENP family.</text>
</comment>
<dbReference type="Pfam" id="PF03941">
    <property type="entry name" value="INCENP_ARK-bind"/>
    <property type="match status" value="1"/>
</dbReference>
<evidence type="ECO:0000256" key="4">
    <source>
        <dbReference type="ARBA" id="ARBA00022490"/>
    </source>
</evidence>
<feature type="region of interest" description="Disordered" evidence="7">
    <location>
        <begin position="210"/>
        <end position="258"/>
    </location>
</feature>
<dbReference type="OrthoDB" id="6123at2759"/>
<evidence type="ECO:0000256" key="1">
    <source>
        <dbReference type="ARBA" id="ARBA00004123"/>
    </source>
</evidence>
<proteinExistence type="inferred from homology"/>
<evidence type="ECO:0000256" key="6">
    <source>
        <dbReference type="ARBA" id="ARBA00023242"/>
    </source>
</evidence>
<keyword evidence="4" id="KW-0963">Cytoplasm</keyword>
<keyword evidence="5" id="KW-0206">Cytoskeleton</keyword>
<gene>
    <name evidence="9" type="ORF">MAM1_0045c03136</name>
</gene>